<evidence type="ECO:0000256" key="1">
    <source>
        <dbReference type="ARBA" id="ARBA00004294"/>
    </source>
</evidence>
<reference evidence="9" key="1">
    <citation type="journal article" date="2023" name="Science">
        <title>Genome structures resolve the early diversification of teleost fishes.</title>
        <authorList>
            <person name="Parey E."/>
            <person name="Louis A."/>
            <person name="Montfort J."/>
            <person name="Bouchez O."/>
            <person name="Roques C."/>
            <person name="Iampietro C."/>
            <person name="Lluch J."/>
            <person name="Castinel A."/>
            <person name="Donnadieu C."/>
            <person name="Desvignes T."/>
            <person name="Floi Bucao C."/>
            <person name="Jouanno E."/>
            <person name="Wen M."/>
            <person name="Mejri S."/>
            <person name="Dirks R."/>
            <person name="Jansen H."/>
            <person name="Henkel C."/>
            <person name="Chen W.J."/>
            <person name="Zahm M."/>
            <person name="Cabau C."/>
            <person name="Klopp C."/>
            <person name="Thompson A.W."/>
            <person name="Robinson-Rechavi M."/>
            <person name="Braasch I."/>
            <person name="Lecointre G."/>
            <person name="Bobe J."/>
            <person name="Postlethwait J.H."/>
            <person name="Berthelot C."/>
            <person name="Roest Crollius H."/>
            <person name="Guiguen Y."/>
        </authorList>
    </citation>
    <scope>NUCLEOTIDE SEQUENCE</scope>
    <source>
        <strain evidence="9">Concon-B</strain>
    </source>
</reference>
<dbReference type="PANTHER" id="PTHR35447">
    <property type="entry name" value="BH3-INTERACTING DOMAIN DEATH AGONIST"/>
    <property type="match status" value="1"/>
</dbReference>
<keyword evidence="4" id="KW-0963">Cytoplasm</keyword>
<organism evidence="9 10">
    <name type="scientific">Conger conger</name>
    <name type="common">Conger eel</name>
    <name type="synonym">Muraena conger</name>
    <dbReference type="NCBI Taxonomy" id="82655"/>
    <lineage>
        <taxon>Eukaryota</taxon>
        <taxon>Metazoa</taxon>
        <taxon>Chordata</taxon>
        <taxon>Craniata</taxon>
        <taxon>Vertebrata</taxon>
        <taxon>Euteleostomi</taxon>
        <taxon>Actinopterygii</taxon>
        <taxon>Neopterygii</taxon>
        <taxon>Teleostei</taxon>
        <taxon>Anguilliformes</taxon>
        <taxon>Congridae</taxon>
        <taxon>Conger</taxon>
    </lineage>
</organism>
<dbReference type="GO" id="GO:0008637">
    <property type="term" value="P:apoptotic mitochondrial changes"/>
    <property type="evidence" value="ECO:0007669"/>
    <property type="project" value="TreeGrafter"/>
</dbReference>
<dbReference type="GO" id="GO:0090200">
    <property type="term" value="P:positive regulation of release of cytochrome c from mitochondria"/>
    <property type="evidence" value="ECO:0007669"/>
    <property type="project" value="TreeGrafter"/>
</dbReference>
<evidence type="ECO:0000256" key="7">
    <source>
        <dbReference type="ARBA" id="ARBA00023128"/>
    </source>
</evidence>
<proteinExistence type="predicted"/>
<keyword evidence="6" id="KW-1000">Mitochondrion outer membrane</keyword>
<keyword evidence="10" id="KW-1185">Reference proteome</keyword>
<evidence type="ECO:0000256" key="5">
    <source>
        <dbReference type="ARBA" id="ARBA00022703"/>
    </source>
</evidence>
<dbReference type="PANTHER" id="PTHR35447:SF1">
    <property type="entry name" value="BH3-INTERACTING DOMAIN DEATH AGONIST"/>
    <property type="match status" value="1"/>
</dbReference>
<evidence type="ECO:0000256" key="4">
    <source>
        <dbReference type="ARBA" id="ARBA00022490"/>
    </source>
</evidence>
<name>A0A9Q1HWK9_CONCO</name>
<dbReference type="EMBL" id="JAFJMO010000008">
    <property type="protein sequence ID" value="KAJ8269078.1"/>
    <property type="molecule type" value="Genomic_DNA"/>
</dbReference>
<evidence type="ECO:0000256" key="6">
    <source>
        <dbReference type="ARBA" id="ARBA00022787"/>
    </source>
</evidence>
<dbReference type="GO" id="GO:2001238">
    <property type="term" value="P:positive regulation of extrinsic apoptotic signaling pathway"/>
    <property type="evidence" value="ECO:0007669"/>
    <property type="project" value="TreeGrafter"/>
</dbReference>
<keyword evidence="7" id="KW-0496">Mitochondrion</keyword>
<dbReference type="Proteomes" id="UP001152803">
    <property type="component" value="Unassembled WGS sequence"/>
</dbReference>
<protein>
    <recommendedName>
        <fullName evidence="3">BH3-interacting domain death agonist</fullName>
    </recommendedName>
</protein>
<dbReference type="SUPFAM" id="SSF56854">
    <property type="entry name" value="Bcl-2 inhibitors of programmed cell death"/>
    <property type="match status" value="1"/>
</dbReference>
<evidence type="ECO:0000256" key="2">
    <source>
        <dbReference type="ARBA" id="ARBA00004496"/>
    </source>
</evidence>
<dbReference type="GO" id="GO:2001244">
    <property type="term" value="P:positive regulation of intrinsic apoptotic signaling pathway"/>
    <property type="evidence" value="ECO:0007669"/>
    <property type="project" value="TreeGrafter"/>
</dbReference>
<evidence type="ECO:0000313" key="10">
    <source>
        <dbReference type="Proteomes" id="UP001152803"/>
    </source>
</evidence>
<comment type="caution">
    <text evidence="9">The sequence shown here is derived from an EMBL/GenBank/DDBJ whole genome shotgun (WGS) entry which is preliminary data.</text>
</comment>
<dbReference type="GO" id="GO:0005829">
    <property type="term" value="C:cytosol"/>
    <property type="evidence" value="ECO:0007669"/>
    <property type="project" value="TreeGrafter"/>
</dbReference>
<dbReference type="OrthoDB" id="9941774at2759"/>
<sequence length="298" mass="33253">MLKNVGDFTDVCECATSGRAHMEKQTCAKQNFLARNDSLHPIRFVCIGYACLLQLLLLQTSASRRYNHNSLGFLTVWTKGSWPYIKSRWSECDREEAMDGGEEAMDGGVEFDDIIPLVFVSFLQHKPCKNDQLAHQLDVLAQDLKLPRRDINCNGLAEEDGDLQTDGHHCCSTTDLVAGLEPMVAFAEDPAMLRNLAAELINIADQMEHRVVSQAAQNLSRKLQNSLQQDWKKHLSAEVDWALKQGVGVGSGLEQLPHERVLLALTMTLVKGACERVPHLLKGLFSAALQYMSPVRPR</sequence>
<accession>A0A9Q1HWK9</accession>
<gene>
    <name evidence="9" type="ORF">COCON_G00116850</name>
</gene>
<dbReference type="InterPro" id="IPR010479">
    <property type="entry name" value="BID"/>
</dbReference>
<dbReference type="InterPro" id="IPR036834">
    <property type="entry name" value="Bcl-2-like_sf"/>
</dbReference>
<evidence type="ECO:0000256" key="8">
    <source>
        <dbReference type="ARBA" id="ARBA00023136"/>
    </source>
</evidence>
<dbReference type="Pfam" id="PF06393">
    <property type="entry name" value="BID"/>
    <property type="match status" value="1"/>
</dbReference>
<comment type="subcellular location">
    <subcellularLocation>
        <location evidence="2">Cytoplasm</location>
    </subcellularLocation>
    <subcellularLocation>
        <location evidence="1">Mitochondrion outer membrane</location>
    </subcellularLocation>
</comment>
<evidence type="ECO:0000313" key="9">
    <source>
        <dbReference type="EMBL" id="KAJ8269078.1"/>
    </source>
</evidence>
<keyword evidence="5" id="KW-0053">Apoptosis</keyword>
<dbReference type="Gene3D" id="1.10.437.10">
    <property type="entry name" value="Blc2-like"/>
    <property type="match status" value="1"/>
</dbReference>
<evidence type="ECO:0000256" key="3">
    <source>
        <dbReference type="ARBA" id="ARBA00015802"/>
    </source>
</evidence>
<dbReference type="AlphaFoldDB" id="A0A9Q1HWK9"/>
<keyword evidence="8" id="KW-0472">Membrane</keyword>
<dbReference type="GO" id="GO:0005741">
    <property type="term" value="C:mitochondrial outer membrane"/>
    <property type="evidence" value="ECO:0007669"/>
    <property type="project" value="UniProtKB-SubCell"/>
</dbReference>